<protein>
    <submittedName>
        <fullName evidence="1">Uncharacterized protein</fullName>
    </submittedName>
</protein>
<accession>A0A8S5TFC8</accession>
<proteinExistence type="predicted"/>
<evidence type="ECO:0000313" key="1">
    <source>
        <dbReference type="EMBL" id="DAF61848.1"/>
    </source>
</evidence>
<dbReference type="EMBL" id="BK032817">
    <property type="protein sequence ID" value="DAF61848.1"/>
    <property type="molecule type" value="Genomic_DNA"/>
</dbReference>
<sequence length="139" mass="15715">MPIMNYTTKVDVFATLGEIQGQLVKHGAKKIMQDYDNDGHITALSFLIDTPNGPRGVKLPANVDAVWNVLTKQKVKCDRDQAERVAWRIVKDWVAAQMAILESEMVQLDEIFLPYMLNDKGQTLFQCYRQNQLSIGGTT</sequence>
<organism evidence="1">
    <name type="scientific">Siphoviridae sp. ctbgC51</name>
    <dbReference type="NCBI Taxonomy" id="2827901"/>
    <lineage>
        <taxon>Viruses</taxon>
        <taxon>Duplodnaviria</taxon>
        <taxon>Heunggongvirae</taxon>
        <taxon>Uroviricota</taxon>
        <taxon>Caudoviricetes</taxon>
    </lineage>
</organism>
<name>A0A8S5TFC8_9CAUD</name>
<reference evidence="1" key="1">
    <citation type="journal article" date="2021" name="Proc. Natl. Acad. Sci. U.S.A.">
        <title>A Catalog of Tens of Thousands of Viruses from Human Metagenomes Reveals Hidden Associations with Chronic Diseases.</title>
        <authorList>
            <person name="Tisza M.J."/>
            <person name="Buck C.B."/>
        </authorList>
    </citation>
    <scope>NUCLEOTIDE SEQUENCE</scope>
    <source>
        <strain evidence="1">CtbgC51</strain>
    </source>
</reference>